<evidence type="ECO:0000256" key="1">
    <source>
        <dbReference type="SAM" id="MobiDB-lite"/>
    </source>
</evidence>
<feature type="region of interest" description="Disordered" evidence="1">
    <location>
        <begin position="50"/>
        <end position="74"/>
    </location>
</feature>
<dbReference type="EMBL" id="QUMQ01000001">
    <property type="protein sequence ID" value="REF94410.1"/>
    <property type="molecule type" value="Genomic_DNA"/>
</dbReference>
<reference evidence="3 4" key="1">
    <citation type="submission" date="2018-08" db="EMBL/GenBank/DDBJ databases">
        <title>Sequencing the genomes of 1000 actinobacteria strains.</title>
        <authorList>
            <person name="Klenk H.-P."/>
        </authorList>
    </citation>
    <scope>NUCLEOTIDE SEQUENCE [LARGE SCALE GENOMIC DNA]</scope>
    <source>
        <strain evidence="3 4">DSM 44099</strain>
    </source>
</reference>
<organism evidence="3 4">
    <name type="scientific">Asanoa ferruginea</name>
    <dbReference type="NCBI Taxonomy" id="53367"/>
    <lineage>
        <taxon>Bacteria</taxon>
        <taxon>Bacillati</taxon>
        <taxon>Actinomycetota</taxon>
        <taxon>Actinomycetes</taxon>
        <taxon>Micromonosporales</taxon>
        <taxon>Micromonosporaceae</taxon>
        <taxon>Asanoa</taxon>
    </lineage>
</organism>
<name>A0A3D9ZL75_9ACTN</name>
<evidence type="ECO:0000313" key="4">
    <source>
        <dbReference type="Proteomes" id="UP000256913"/>
    </source>
</evidence>
<evidence type="ECO:0000313" key="3">
    <source>
        <dbReference type="EMBL" id="REF94410.1"/>
    </source>
</evidence>
<accession>A0A3D9ZL75</accession>
<keyword evidence="2" id="KW-0472">Membrane</keyword>
<proteinExistence type="predicted"/>
<comment type="caution">
    <text evidence="3">The sequence shown here is derived from an EMBL/GenBank/DDBJ whole genome shotgun (WGS) entry which is preliminary data.</text>
</comment>
<keyword evidence="2" id="KW-0812">Transmembrane</keyword>
<dbReference type="Proteomes" id="UP000256913">
    <property type="component" value="Unassembled WGS sequence"/>
</dbReference>
<keyword evidence="2" id="KW-1133">Transmembrane helix</keyword>
<sequence>MDDRLLGVSTPGRKPRGRALLSFLVAMVLLAVIGATGGWLYGQRVADRRAADGGGGGEPTQPEVTSEPPSGEPCREETEAAAENAGSPGGLVEILYIRTEDNKQVWICRDTAGSIFYQGYVGPLGGELREGENALFLTTVAETAGGYLATNETDDGTTIYSVTPYRLTQSTNGKESTFPVAERRQG</sequence>
<feature type="transmembrane region" description="Helical" evidence="2">
    <location>
        <begin position="20"/>
        <end position="41"/>
    </location>
</feature>
<protein>
    <submittedName>
        <fullName evidence="3">Uncharacterized protein</fullName>
    </submittedName>
</protein>
<evidence type="ECO:0000256" key="2">
    <source>
        <dbReference type="SAM" id="Phobius"/>
    </source>
</evidence>
<dbReference type="AlphaFoldDB" id="A0A3D9ZL75"/>
<keyword evidence="4" id="KW-1185">Reference proteome</keyword>
<gene>
    <name evidence="3" type="ORF">DFJ67_0329</name>
</gene>